<dbReference type="CDD" id="cd00130">
    <property type="entry name" value="PAS"/>
    <property type="match status" value="3"/>
</dbReference>
<dbReference type="PANTHER" id="PTHR43065">
    <property type="entry name" value="SENSOR HISTIDINE KINASE"/>
    <property type="match status" value="1"/>
</dbReference>
<dbReference type="PANTHER" id="PTHR43065:SF49">
    <property type="entry name" value="HISTIDINE KINASE"/>
    <property type="match status" value="1"/>
</dbReference>
<dbReference type="Pfam" id="PF08448">
    <property type="entry name" value="PAS_4"/>
    <property type="match status" value="2"/>
</dbReference>
<dbReference type="RefSeq" id="WP_245759182.1">
    <property type="nucleotide sequence ID" value="NZ_FOXA01000003.1"/>
</dbReference>
<dbReference type="PROSITE" id="PS50109">
    <property type="entry name" value="HIS_KIN"/>
    <property type="match status" value="1"/>
</dbReference>
<dbReference type="FunFam" id="3.30.450.20:FF:000099">
    <property type="entry name" value="Sensory box sensor histidine kinase"/>
    <property type="match status" value="1"/>
</dbReference>
<dbReference type="Proteomes" id="UP000199356">
    <property type="component" value="Unassembled WGS sequence"/>
</dbReference>
<feature type="domain" description="PAS" evidence="8">
    <location>
        <begin position="300"/>
        <end position="370"/>
    </location>
</feature>
<feature type="domain" description="PAS" evidence="8">
    <location>
        <begin position="10"/>
        <end position="61"/>
    </location>
</feature>
<dbReference type="SUPFAM" id="SSF47384">
    <property type="entry name" value="Homodimeric domain of signal transducing histidine kinase"/>
    <property type="match status" value="1"/>
</dbReference>
<dbReference type="EMBL" id="FOXA01000003">
    <property type="protein sequence ID" value="SFP18492.1"/>
    <property type="molecule type" value="Genomic_DNA"/>
</dbReference>
<evidence type="ECO:0000259" key="9">
    <source>
        <dbReference type="PROSITE" id="PS50113"/>
    </source>
</evidence>
<keyword evidence="3 4" id="KW-0597">Phosphoprotein</keyword>
<feature type="modified residue" description="4-aspartylphosphate" evidence="4">
    <location>
        <position position="756"/>
    </location>
</feature>
<dbReference type="CDD" id="cd00082">
    <property type="entry name" value="HisKA"/>
    <property type="match status" value="1"/>
</dbReference>
<dbReference type="InterPro" id="IPR004358">
    <property type="entry name" value="Sig_transdc_His_kin-like_C"/>
</dbReference>
<protein>
    <recommendedName>
        <fullName evidence="2">histidine kinase</fullName>
        <ecNumber evidence="2">2.7.13.3</ecNumber>
    </recommendedName>
</protein>
<feature type="domain" description="PAC" evidence="9">
    <location>
        <begin position="244"/>
        <end position="299"/>
    </location>
</feature>
<dbReference type="SMART" id="SM00387">
    <property type="entry name" value="HATPase_c"/>
    <property type="match status" value="1"/>
</dbReference>
<evidence type="ECO:0000256" key="4">
    <source>
        <dbReference type="PROSITE-ProRule" id="PRU00169"/>
    </source>
</evidence>
<feature type="domain" description="Histidine kinase" evidence="6">
    <location>
        <begin position="463"/>
        <end position="686"/>
    </location>
</feature>
<feature type="modified residue" description="4-aspartylphosphate" evidence="4">
    <location>
        <position position="893"/>
    </location>
</feature>
<evidence type="ECO:0000313" key="10">
    <source>
        <dbReference type="EMBL" id="SFP18492.1"/>
    </source>
</evidence>
<dbReference type="Gene3D" id="1.10.287.130">
    <property type="match status" value="1"/>
</dbReference>
<dbReference type="InterPro" id="IPR003661">
    <property type="entry name" value="HisK_dim/P_dom"/>
</dbReference>
<dbReference type="InterPro" id="IPR036097">
    <property type="entry name" value="HisK_dim/P_sf"/>
</dbReference>
<dbReference type="Gene3D" id="3.40.50.2300">
    <property type="match status" value="2"/>
</dbReference>
<dbReference type="Pfam" id="PF08447">
    <property type="entry name" value="PAS_3"/>
    <property type="match status" value="1"/>
</dbReference>
<evidence type="ECO:0000256" key="1">
    <source>
        <dbReference type="ARBA" id="ARBA00000085"/>
    </source>
</evidence>
<accession>A0A1I5N9X6</accession>
<dbReference type="GO" id="GO:0000155">
    <property type="term" value="F:phosphorelay sensor kinase activity"/>
    <property type="evidence" value="ECO:0007669"/>
    <property type="project" value="InterPro"/>
</dbReference>
<feature type="domain" description="PAC" evidence="9">
    <location>
        <begin position="373"/>
        <end position="425"/>
    </location>
</feature>
<comment type="catalytic activity">
    <reaction evidence="1">
        <text>ATP + protein L-histidine = ADP + protein N-phospho-L-histidine.</text>
        <dbReference type="EC" id="2.7.13.3"/>
    </reaction>
</comment>
<dbReference type="InterPro" id="IPR001789">
    <property type="entry name" value="Sig_transdc_resp-reg_receiver"/>
</dbReference>
<dbReference type="InterPro" id="IPR005467">
    <property type="entry name" value="His_kinase_dom"/>
</dbReference>
<dbReference type="AlphaFoldDB" id="A0A1I5N9X6"/>
<feature type="domain" description="Response regulatory" evidence="7">
    <location>
        <begin position="844"/>
        <end position="955"/>
    </location>
</feature>
<dbReference type="Pfam" id="PF02518">
    <property type="entry name" value="HATPase_c"/>
    <property type="match status" value="1"/>
</dbReference>
<feature type="domain" description="Response regulatory" evidence="7">
    <location>
        <begin position="706"/>
        <end position="822"/>
    </location>
</feature>
<sequence length="973" mass="105598">MCAICYCSEMSFDFEKLFQAAPSPFVLLDRDLRMVWTNEAYQNVTGRTRESLIGRVMTEEFPSDPDSVHGRMLRASFKRVFASGATDHLPLIPYPIAGADGEIEERYWSATHTPIPGADGATEFVLQNTHDVTDLYRSQPEVGAPSAEHADLVRRAEVITRQNLELDTATDFFQSVFHQAPTFMAILTGPDHVFRIVNRAYLKVVGERDLIGRPVREALPDIEGQGFYELLDQAFTTGEAVTLRGAAITVQRDSGTPSQELFLDFVYQPLFDAEGETTGIFVQGHDVTAQRIAETHLREAEERFRTMAQTMPAHVWTTGPEGGFEWVSDQLYAYSGRSVGDFDGAGRGDVLHSEDRARVRSEWRRALEAGQAYEAEARLRRADGVYRWHLVRATPICDAAGKLVRWVGTNVDIDDQKTGAEALADLNATLEDRVERRNRELEDVHARLRQSQKMEAIGNLSGGIAHDFNNLLQAITGSLTLALRDLPEASPARGRIDAAMRSVDRGAALSSQLLAFSRQQPLQPRALDLRDMLAGMAGILQSALGDGVEIVVEAGEDAWPAFADAANIENALLNLAVNARDAMEGRGRLRIAVANRSMTRADLAGDDEMAPGDYVELCVADTGPGIPAEVAEKVFDPFFTTKPVGKGTGLGLATVYGFARQSGGRVTIDSAPGEGTVVSLLLPRSRQAVAPDAPAQPDPLPRGRESLLLVEDDAEVREASAALLADLGYIVRTAPDPHAALSVVEDMGAPELVITDVVMPGALSSREMADRLRRDRPHLPVLFVTGYSRDAMLHDGRLEDAVQVLLKPFTQERLAAKVRELLDAAPRPATVAPEVAADVQAGLRVLLCEDDALIAMSMTEALHESGAEVRQAKTVAQALAHLQAESFDVLVTDLGLPDGSGEDLAIQARTLHPTLSLIFATGREHVAAAERLENSIVLRKPFGDDALHAALANLRPAVPVRPEPGMFGAAGSA</sequence>
<keyword evidence="5" id="KW-0175">Coiled coil</keyword>
<evidence type="ECO:0000256" key="2">
    <source>
        <dbReference type="ARBA" id="ARBA00012438"/>
    </source>
</evidence>
<dbReference type="SUPFAM" id="SSF55785">
    <property type="entry name" value="PYP-like sensor domain (PAS domain)"/>
    <property type="match status" value="3"/>
</dbReference>
<dbReference type="NCBIfam" id="TIGR00229">
    <property type="entry name" value="sensory_box"/>
    <property type="match status" value="2"/>
</dbReference>
<dbReference type="Pfam" id="PF00072">
    <property type="entry name" value="Response_reg"/>
    <property type="match status" value="2"/>
</dbReference>
<dbReference type="SMART" id="SM00086">
    <property type="entry name" value="PAC"/>
    <property type="match status" value="1"/>
</dbReference>
<gene>
    <name evidence="10" type="ORF">SAMN04488047_103170</name>
</gene>
<dbReference type="SMART" id="SM00448">
    <property type="entry name" value="REC"/>
    <property type="match status" value="2"/>
</dbReference>
<dbReference type="PROSITE" id="PS50110">
    <property type="entry name" value="RESPONSE_REGULATORY"/>
    <property type="match status" value="2"/>
</dbReference>
<dbReference type="PROSITE" id="PS50113">
    <property type="entry name" value="PAC"/>
    <property type="match status" value="2"/>
</dbReference>
<dbReference type="PRINTS" id="PR00344">
    <property type="entry name" value="BCTRLSENSOR"/>
</dbReference>
<organism evidence="10 11">
    <name type="scientific">Tranquillimonas alkanivorans</name>
    <dbReference type="NCBI Taxonomy" id="441119"/>
    <lineage>
        <taxon>Bacteria</taxon>
        <taxon>Pseudomonadati</taxon>
        <taxon>Pseudomonadota</taxon>
        <taxon>Alphaproteobacteria</taxon>
        <taxon>Rhodobacterales</taxon>
        <taxon>Roseobacteraceae</taxon>
        <taxon>Tranquillimonas</taxon>
    </lineage>
</organism>
<dbReference type="STRING" id="441119.SAMN04488047_103170"/>
<dbReference type="InterPro" id="IPR035965">
    <property type="entry name" value="PAS-like_dom_sf"/>
</dbReference>
<dbReference type="InterPro" id="IPR001610">
    <property type="entry name" value="PAC"/>
</dbReference>
<evidence type="ECO:0000259" key="7">
    <source>
        <dbReference type="PROSITE" id="PS50110"/>
    </source>
</evidence>
<feature type="coiled-coil region" evidence="5">
    <location>
        <begin position="420"/>
        <end position="451"/>
    </location>
</feature>
<dbReference type="SUPFAM" id="SSF52172">
    <property type="entry name" value="CheY-like"/>
    <property type="match status" value="2"/>
</dbReference>
<dbReference type="InterPro" id="IPR013655">
    <property type="entry name" value="PAS_fold_3"/>
</dbReference>
<dbReference type="SMART" id="SM00091">
    <property type="entry name" value="PAS"/>
    <property type="match status" value="3"/>
</dbReference>
<dbReference type="InterPro" id="IPR003594">
    <property type="entry name" value="HATPase_dom"/>
</dbReference>
<dbReference type="InterPro" id="IPR036890">
    <property type="entry name" value="HATPase_C_sf"/>
</dbReference>
<dbReference type="SMART" id="SM00388">
    <property type="entry name" value="HisKA"/>
    <property type="match status" value="1"/>
</dbReference>
<evidence type="ECO:0000313" key="11">
    <source>
        <dbReference type="Proteomes" id="UP000199356"/>
    </source>
</evidence>
<dbReference type="CDD" id="cd00156">
    <property type="entry name" value="REC"/>
    <property type="match status" value="1"/>
</dbReference>
<reference evidence="10 11" key="1">
    <citation type="submission" date="2016-10" db="EMBL/GenBank/DDBJ databases">
        <authorList>
            <person name="de Groot N.N."/>
        </authorList>
    </citation>
    <scope>NUCLEOTIDE SEQUENCE [LARGE SCALE GENOMIC DNA]</scope>
    <source>
        <strain evidence="10 11">DSM 19547</strain>
    </source>
</reference>
<dbReference type="InterPro" id="IPR013656">
    <property type="entry name" value="PAS_4"/>
</dbReference>
<proteinExistence type="predicted"/>
<dbReference type="InterPro" id="IPR011006">
    <property type="entry name" value="CheY-like_superfamily"/>
</dbReference>
<dbReference type="SUPFAM" id="SSF55874">
    <property type="entry name" value="ATPase domain of HSP90 chaperone/DNA topoisomerase II/histidine kinase"/>
    <property type="match status" value="1"/>
</dbReference>
<evidence type="ECO:0000259" key="8">
    <source>
        <dbReference type="PROSITE" id="PS50112"/>
    </source>
</evidence>
<dbReference type="EC" id="2.7.13.3" evidence="2"/>
<dbReference type="InterPro" id="IPR000700">
    <property type="entry name" value="PAS-assoc_C"/>
</dbReference>
<dbReference type="InterPro" id="IPR000014">
    <property type="entry name" value="PAS"/>
</dbReference>
<dbReference type="Gene3D" id="3.30.565.10">
    <property type="entry name" value="Histidine kinase-like ATPase, C-terminal domain"/>
    <property type="match status" value="1"/>
</dbReference>
<evidence type="ECO:0000259" key="6">
    <source>
        <dbReference type="PROSITE" id="PS50109"/>
    </source>
</evidence>
<evidence type="ECO:0000256" key="3">
    <source>
        <dbReference type="ARBA" id="ARBA00022553"/>
    </source>
</evidence>
<name>A0A1I5N9X6_9RHOB</name>
<dbReference type="PROSITE" id="PS50112">
    <property type="entry name" value="PAS"/>
    <property type="match status" value="2"/>
</dbReference>
<keyword evidence="11" id="KW-1185">Reference proteome</keyword>
<dbReference type="Gene3D" id="3.30.450.20">
    <property type="entry name" value="PAS domain"/>
    <property type="match status" value="3"/>
</dbReference>
<evidence type="ECO:0000256" key="5">
    <source>
        <dbReference type="SAM" id="Coils"/>
    </source>
</evidence>